<evidence type="ECO:0000256" key="4">
    <source>
        <dbReference type="ARBA" id="ARBA00022842"/>
    </source>
</evidence>
<comment type="similarity">
    <text evidence="1">Belongs to the 5'(3')-deoxyribonucleotidase family.</text>
</comment>
<dbReference type="OMA" id="WDYTDAV"/>
<dbReference type="InterPro" id="IPR023214">
    <property type="entry name" value="HAD_sf"/>
</dbReference>
<dbReference type="EMBL" id="DF237036">
    <property type="protein sequence ID" value="GAQ81679.1"/>
    <property type="molecule type" value="Genomic_DNA"/>
</dbReference>
<feature type="compositionally biased region" description="Acidic residues" evidence="5">
    <location>
        <begin position="61"/>
        <end position="70"/>
    </location>
</feature>
<evidence type="ECO:0000313" key="7">
    <source>
        <dbReference type="Proteomes" id="UP000054558"/>
    </source>
</evidence>
<dbReference type="InterPro" id="IPR008380">
    <property type="entry name" value="HAD-SF_hydro_IG_5-nucl"/>
</dbReference>
<proteinExistence type="inferred from homology"/>
<evidence type="ECO:0000256" key="2">
    <source>
        <dbReference type="ARBA" id="ARBA00022723"/>
    </source>
</evidence>
<keyword evidence="4" id="KW-0460">Magnesium</keyword>
<reference evidence="6 7" key="1">
    <citation type="journal article" date="2014" name="Nat. Commun.">
        <title>Klebsormidium flaccidum genome reveals primary factors for plant terrestrial adaptation.</title>
        <authorList>
            <person name="Hori K."/>
            <person name="Maruyama F."/>
            <person name="Fujisawa T."/>
            <person name="Togashi T."/>
            <person name="Yamamoto N."/>
            <person name="Seo M."/>
            <person name="Sato S."/>
            <person name="Yamada T."/>
            <person name="Mori H."/>
            <person name="Tajima N."/>
            <person name="Moriyama T."/>
            <person name="Ikeuchi M."/>
            <person name="Watanabe M."/>
            <person name="Wada H."/>
            <person name="Kobayashi K."/>
            <person name="Saito M."/>
            <person name="Masuda T."/>
            <person name="Sasaki-Sekimoto Y."/>
            <person name="Mashiguchi K."/>
            <person name="Awai K."/>
            <person name="Shimojima M."/>
            <person name="Masuda S."/>
            <person name="Iwai M."/>
            <person name="Nobusawa T."/>
            <person name="Narise T."/>
            <person name="Kondo S."/>
            <person name="Saito H."/>
            <person name="Sato R."/>
            <person name="Murakawa M."/>
            <person name="Ihara Y."/>
            <person name="Oshima-Yamada Y."/>
            <person name="Ohtaka K."/>
            <person name="Satoh M."/>
            <person name="Sonobe K."/>
            <person name="Ishii M."/>
            <person name="Ohtani R."/>
            <person name="Kanamori-Sato M."/>
            <person name="Honoki R."/>
            <person name="Miyazaki D."/>
            <person name="Mochizuki H."/>
            <person name="Umetsu J."/>
            <person name="Higashi K."/>
            <person name="Shibata D."/>
            <person name="Kamiya Y."/>
            <person name="Sato N."/>
            <person name="Nakamura Y."/>
            <person name="Tabata S."/>
            <person name="Ida S."/>
            <person name="Kurokawa K."/>
            <person name="Ohta H."/>
        </authorList>
    </citation>
    <scope>NUCLEOTIDE SEQUENCE [LARGE SCALE GENOMIC DNA]</scope>
    <source>
        <strain evidence="6 7">NIES-2285</strain>
    </source>
</reference>
<evidence type="ECO:0000256" key="3">
    <source>
        <dbReference type="ARBA" id="ARBA00022801"/>
    </source>
</evidence>
<dbReference type="PANTHER" id="PTHR12103">
    <property type="entry name" value="5'-NUCLEOTIDASE DOMAIN-CONTAINING"/>
    <property type="match status" value="1"/>
</dbReference>
<dbReference type="Pfam" id="PF05761">
    <property type="entry name" value="5_nucleotid"/>
    <property type="match status" value="2"/>
</dbReference>
<dbReference type="Gene3D" id="3.40.50.1000">
    <property type="entry name" value="HAD superfamily/HAD-like"/>
    <property type="match status" value="2"/>
</dbReference>
<dbReference type="FunFam" id="3.40.50.1000:FF:000117">
    <property type="entry name" value="Cytosolic purine 5-nucleotidase"/>
    <property type="match status" value="1"/>
</dbReference>
<dbReference type="OrthoDB" id="10252832at2759"/>
<protein>
    <submittedName>
        <fullName evidence="6">HAD-superfamily hydrolase subfamily IG 5'-nucleotidase</fullName>
    </submittedName>
</protein>
<organism evidence="6 7">
    <name type="scientific">Klebsormidium nitens</name>
    <name type="common">Green alga</name>
    <name type="synonym">Ulothrix nitens</name>
    <dbReference type="NCBI Taxonomy" id="105231"/>
    <lineage>
        <taxon>Eukaryota</taxon>
        <taxon>Viridiplantae</taxon>
        <taxon>Streptophyta</taxon>
        <taxon>Klebsormidiophyceae</taxon>
        <taxon>Klebsormidiales</taxon>
        <taxon>Klebsormidiaceae</taxon>
        <taxon>Klebsormidium</taxon>
    </lineage>
</organism>
<keyword evidence="2" id="KW-0479">Metal-binding</keyword>
<keyword evidence="3 6" id="KW-0378">Hydrolase</keyword>
<gene>
    <name evidence="6" type="ORF">KFL_000870150</name>
</gene>
<dbReference type="Proteomes" id="UP000054558">
    <property type="component" value="Unassembled WGS sequence"/>
</dbReference>
<evidence type="ECO:0000256" key="1">
    <source>
        <dbReference type="ARBA" id="ARBA00009589"/>
    </source>
</evidence>
<dbReference type="SUPFAM" id="SSF56784">
    <property type="entry name" value="HAD-like"/>
    <property type="match status" value="2"/>
</dbReference>
<dbReference type="GO" id="GO:0008253">
    <property type="term" value="F:5'-nucleotidase activity"/>
    <property type="evidence" value="ECO:0000318"/>
    <property type="project" value="GO_Central"/>
</dbReference>
<evidence type="ECO:0000256" key="5">
    <source>
        <dbReference type="SAM" id="MobiDB-lite"/>
    </source>
</evidence>
<dbReference type="CDD" id="cd07522">
    <property type="entry name" value="HAD_cN-II"/>
    <property type="match status" value="1"/>
</dbReference>
<accession>A0A1Y1HWX4</accession>
<dbReference type="InterPro" id="IPR036412">
    <property type="entry name" value="HAD-like_sf"/>
</dbReference>
<name>A0A1Y1HWX4_KLENI</name>
<keyword evidence="7" id="KW-1185">Reference proteome</keyword>
<feature type="region of interest" description="Disordered" evidence="5">
    <location>
        <begin position="1"/>
        <end position="75"/>
    </location>
</feature>
<dbReference type="STRING" id="105231.A0A1Y1HWX4"/>
<dbReference type="GO" id="GO:0046872">
    <property type="term" value="F:metal ion binding"/>
    <property type="evidence" value="ECO:0007669"/>
    <property type="project" value="UniProtKB-KW"/>
</dbReference>
<dbReference type="PANTHER" id="PTHR12103:SF15">
    <property type="entry name" value="CYTOSOLIC PURINE 5'-NUCLEOTIDASE"/>
    <property type="match status" value="1"/>
</dbReference>
<dbReference type="AlphaFoldDB" id="A0A1Y1HWX4"/>
<feature type="region of interest" description="Disordered" evidence="5">
    <location>
        <begin position="142"/>
        <end position="164"/>
    </location>
</feature>
<evidence type="ECO:0000313" key="6">
    <source>
        <dbReference type="EMBL" id="GAQ81679.1"/>
    </source>
</evidence>
<sequence>MRDHQGSPGGGVANDPVANSRGFETERVGGSDSKTGTNASVRREASANGKSHTQRERKELEAEERIEEENVAASEGADRLLAHLGRSGDAETGVFNSAGLSESAASLQKAMDENSVNGLSVNGAGVNVHEVGEDVKGRMRQEVKERWKPVPPPITGEPIPVARPDLDSPPWTSKVWCSPVDYRRKIFCNRSLNMKSIKAVGFDMDYTLAQYKPDTFETLAYHETIKKLVNNLGYPQDCLEWKFDWRYMVRGLAIDKKRGNILKMDRHKYVKIAYHGFREMTRDARLETYGNAPSRDTYDEPDYALIDTLFSLAEAYLFAQLVDLKDEHPELMPPERDYATLYKDVRAAVDLCHRDGSLKRAVAADPEKYIFMDEQIVPMLEMIQSRAPKPSWYIFMDEQIVPMLEMIRKSGRNTFLVTNSLWDYTHVVMNYLCGKCGKNIPRDDKWLQYFDTVIVGSCKPAFFMDGNRSPIFEVDPMTGFLLNTDNGSPMVQVGDMAPKEPHHIGSKGCRTFQGGTVAHLHSMIGVQAGAQILYVGDHIYGDILRSKKQLGWRTMLVVPELEKELLTLQMTAHIRENFDVLRHERDSLDDTLQRLAWALQYDSPDDKDRKAIKQEMEEVLAARDHAREEHRRRQKELHHSFHPVWGQLMKTGYQNSRFAHQVERFACLYTSHVANLCYYSPDKSYRTQEDIMPHEVELLP</sequence>